<evidence type="ECO:0000259" key="1">
    <source>
        <dbReference type="Pfam" id="PF14534"/>
    </source>
</evidence>
<proteinExistence type="predicted"/>
<dbReference type="SUPFAM" id="SSF54427">
    <property type="entry name" value="NTF2-like"/>
    <property type="match status" value="1"/>
</dbReference>
<protein>
    <submittedName>
        <fullName evidence="2">Ketosteroid isomerase-like</fullName>
    </submittedName>
</protein>
<organism evidence="2 3">
    <name type="scientific">Kibdelosporangium persicum</name>
    <dbReference type="NCBI Taxonomy" id="2698649"/>
    <lineage>
        <taxon>Bacteria</taxon>
        <taxon>Bacillati</taxon>
        <taxon>Actinomycetota</taxon>
        <taxon>Actinomycetes</taxon>
        <taxon>Pseudonocardiales</taxon>
        <taxon>Pseudonocardiaceae</taxon>
        <taxon>Kibdelosporangium</taxon>
    </lineage>
</organism>
<dbReference type="Pfam" id="PF14534">
    <property type="entry name" value="DUF4440"/>
    <property type="match status" value="1"/>
</dbReference>
<dbReference type="RefSeq" id="WP_173134135.1">
    <property type="nucleotide sequence ID" value="NZ_CBCSGW010000001.1"/>
</dbReference>
<reference evidence="2 3" key="1">
    <citation type="submission" date="2020-01" db="EMBL/GenBank/DDBJ databases">
        <title>Kibdelosporangium persica a novel Actinomycetes from a hot desert in Iran.</title>
        <authorList>
            <person name="Safaei N."/>
            <person name="Zaburannyi N."/>
            <person name="Mueller R."/>
            <person name="Wink J."/>
        </authorList>
    </citation>
    <scope>NUCLEOTIDE SEQUENCE [LARGE SCALE GENOMIC DNA]</scope>
    <source>
        <strain evidence="2 3">4NS15</strain>
    </source>
</reference>
<dbReference type="InterPro" id="IPR027843">
    <property type="entry name" value="DUF4440"/>
</dbReference>
<dbReference type="InterPro" id="IPR032710">
    <property type="entry name" value="NTF2-like_dom_sf"/>
</dbReference>
<name>A0ABX2F7W6_9PSEU</name>
<gene>
    <name evidence="2" type="ORF">GC106_42880</name>
</gene>
<keyword evidence="3" id="KW-1185">Reference proteome</keyword>
<dbReference type="Gene3D" id="3.10.450.50">
    <property type="match status" value="1"/>
</dbReference>
<sequence length="137" mass="14871">MTNTLPHVELATDPAGHTEVFVQAFNSGDIERVRQLFDPKAVFVPEPGKPVTGEEIISRTKEFLDGGLPLSATTRHVYDTGDGIALLIVDWVIEGTTPDGEHVRTVGTGTDVVRRGPDGKWRYLVDSPFGTARADAE</sequence>
<accession>A0ABX2F7W6</accession>
<evidence type="ECO:0000313" key="2">
    <source>
        <dbReference type="EMBL" id="NRN67055.1"/>
    </source>
</evidence>
<feature type="domain" description="DUF4440" evidence="1">
    <location>
        <begin position="21"/>
        <end position="122"/>
    </location>
</feature>
<evidence type="ECO:0000313" key="3">
    <source>
        <dbReference type="Proteomes" id="UP000763557"/>
    </source>
</evidence>
<comment type="caution">
    <text evidence="2">The sequence shown here is derived from an EMBL/GenBank/DDBJ whole genome shotgun (WGS) entry which is preliminary data.</text>
</comment>
<dbReference type="Proteomes" id="UP000763557">
    <property type="component" value="Unassembled WGS sequence"/>
</dbReference>
<dbReference type="EMBL" id="JAAATY010000012">
    <property type="protein sequence ID" value="NRN67055.1"/>
    <property type="molecule type" value="Genomic_DNA"/>
</dbReference>
<dbReference type="CDD" id="cd00531">
    <property type="entry name" value="NTF2_like"/>
    <property type="match status" value="1"/>
</dbReference>